<dbReference type="GO" id="GO:0006209">
    <property type="term" value="P:cytosine catabolic process"/>
    <property type="evidence" value="ECO:0007669"/>
    <property type="project" value="TreeGrafter"/>
</dbReference>
<dbReference type="InterPro" id="IPR013108">
    <property type="entry name" value="Amidohydro_3"/>
</dbReference>
<evidence type="ECO:0000259" key="1">
    <source>
        <dbReference type="Pfam" id="PF07969"/>
    </source>
</evidence>
<protein>
    <submittedName>
        <fullName evidence="2">Cytosine deaminase</fullName>
    </submittedName>
</protein>
<dbReference type="GO" id="GO:0035888">
    <property type="term" value="F:isoguanine deaminase activity"/>
    <property type="evidence" value="ECO:0007669"/>
    <property type="project" value="TreeGrafter"/>
</dbReference>
<dbReference type="PANTHER" id="PTHR32027:SF0">
    <property type="entry name" value="CYTOSINE DEAMINASE"/>
    <property type="match status" value="1"/>
</dbReference>
<dbReference type="OrthoDB" id="9815027at2"/>
<dbReference type="InterPro" id="IPR032466">
    <property type="entry name" value="Metal_Hydrolase"/>
</dbReference>
<feature type="domain" description="Amidohydrolase 3" evidence="1">
    <location>
        <begin position="181"/>
        <end position="386"/>
    </location>
</feature>
<dbReference type="Proteomes" id="UP000199628">
    <property type="component" value="Unassembled WGS sequence"/>
</dbReference>
<dbReference type="Gene3D" id="2.30.40.10">
    <property type="entry name" value="Urease, subunit C, domain 1"/>
    <property type="match status" value="1"/>
</dbReference>
<dbReference type="Gene3D" id="3.20.20.140">
    <property type="entry name" value="Metal-dependent hydrolases"/>
    <property type="match status" value="1"/>
</dbReference>
<proteinExistence type="predicted"/>
<dbReference type="RefSeq" id="WP_093031687.1">
    <property type="nucleotide sequence ID" value="NZ_FMZV01000007.1"/>
</dbReference>
<gene>
    <name evidence="2" type="ORF">SAMN04488239_107202</name>
</gene>
<organism evidence="2 3">
    <name type="scientific">Ruegeria marina</name>
    <dbReference type="NCBI Taxonomy" id="639004"/>
    <lineage>
        <taxon>Bacteria</taxon>
        <taxon>Pseudomonadati</taxon>
        <taxon>Pseudomonadota</taxon>
        <taxon>Alphaproteobacteria</taxon>
        <taxon>Rhodobacterales</taxon>
        <taxon>Roseobacteraceae</taxon>
        <taxon>Ruegeria</taxon>
    </lineage>
</organism>
<accession>A0A1G6V082</accession>
<name>A0A1G6V082_9RHOB</name>
<reference evidence="3" key="1">
    <citation type="submission" date="2016-10" db="EMBL/GenBank/DDBJ databases">
        <authorList>
            <person name="Varghese N."/>
            <person name="Submissions S."/>
        </authorList>
    </citation>
    <scope>NUCLEOTIDE SEQUENCE [LARGE SCALE GENOMIC DNA]</scope>
    <source>
        <strain evidence="3">CGMCC 1.9108</strain>
    </source>
</reference>
<dbReference type="SUPFAM" id="SSF51556">
    <property type="entry name" value="Metallo-dependent hydrolases"/>
    <property type="match status" value="1"/>
</dbReference>
<sequence length="394" mass="43218">MRDYGIKTIEGAQLVGRAGRWDLFIAEGRITALRASNANGGGVILPLLADIHTHLDKTFTSYRMPQRAQSLFHAIEMMGADAMDWSDADLRERAEKALARAYYNGTGFIRSHLDWTGAQTPQSWHVLTELAQDWRGRVDVELASLTPLDDLVVHGEAIADTVKASGGVLGAFVYRNTGLAGKLEQVFDLAERNELRLDFHVDEGLDPEACGIDAIIAETRKRNMQGRVLCGHGCALSIRRPTDVADILSRGGEAGIGLTVLPTCNAYLQDVEPGRTPRLRGLAPLQEARAAGIEVMLGSDNVRDAFYPYGDYDLFEVFRTAVLSAHLAPDDWIDAISEAPANWTGRRMRLREGGPADFIRIAADDLDDAVSRPRAARQVWRGGHILAENQGDFS</sequence>
<dbReference type="PANTHER" id="PTHR32027">
    <property type="entry name" value="CYTOSINE DEAMINASE"/>
    <property type="match status" value="1"/>
</dbReference>
<dbReference type="AlphaFoldDB" id="A0A1G6V082"/>
<evidence type="ECO:0000313" key="2">
    <source>
        <dbReference type="EMBL" id="SDD46968.1"/>
    </source>
</evidence>
<dbReference type="Pfam" id="PF07969">
    <property type="entry name" value="Amidohydro_3"/>
    <property type="match status" value="1"/>
</dbReference>
<keyword evidence="3" id="KW-1185">Reference proteome</keyword>
<evidence type="ECO:0000313" key="3">
    <source>
        <dbReference type="Proteomes" id="UP000199628"/>
    </source>
</evidence>
<dbReference type="GO" id="GO:0004131">
    <property type="term" value="F:cytosine deaminase activity"/>
    <property type="evidence" value="ECO:0007669"/>
    <property type="project" value="TreeGrafter"/>
</dbReference>
<dbReference type="InterPro" id="IPR011059">
    <property type="entry name" value="Metal-dep_hydrolase_composite"/>
</dbReference>
<dbReference type="STRING" id="639004.SAMN04488239_107202"/>
<dbReference type="InterPro" id="IPR052349">
    <property type="entry name" value="Metallo-hydrolase_Enzymes"/>
</dbReference>
<dbReference type="EMBL" id="FMZV01000007">
    <property type="protein sequence ID" value="SDD46968.1"/>
    <property type="molecule type" value="Genomic_DNA"/>
</dbReference>